<dbReference type="AlphaFoldDB" id="A0A3A0VMB3"/>
<dbReference type="Gene3D" id="3.30.1490.20">
    <property type="entry name" value="ATP-grasp fold, A domain"/>
    <property type="match status" value="1"/>
</dbReference>
<dbReference type="OrthoDB" id="9765468at2"/>
<evidence type="ECO:0000313" key="2">
    <source>
        <dbReference type="EMBL" id="RIP28471.1"/>
    </source>
</evidence>
<feature type="non-terminal residue" evidence="2">
    <location>
        <position position="68"/>
    </location>
</feature>
<name>A0A3A0VMB3_STAGA</name>
<dbReference type="SUPFAM" id="SSF56059">
    <property type="entry name" value="Glutathione synthetase ATP-binding domain-like"/>
    <property type="match status" value="1"/>
</dbReference>
<evidence type="ECO:0000313" key="3">
    <source>
        <dbReference type="Proteomes" id="UP000265541"/>
    </source>
</evidence>
<accession>A0A3A0VMB3</accession>
<dbReference type="Proteomes" id="UP000265541">
    <property type="component" value="Unassembled WGS sequence"/>
</dbReference>
<proteinExistence type="predicted"/>
<dbReference type="Pfam" id="PF01326">
    <property type="entry name" value="PPDK_N"/>
    <property type="match status" value="1"/>
</dbReference>
<dbReference type="InterPro" id="IPR010121">
    <property type="entry name" value="Pyruvate_phosphate_dikinase"/>
</dbReference>
<dbReference type="InterPro" id="IPR013815">
    <property type="entry name" value="ATP_grasp_subdomain_1"/>
</dbReference>
<feature type="domain" description="Pyruvate phosphate dikinase AMP/ATP-binding" evidence="1">
    <location>
        <begin position="17"/>
        <end position="54"/>
    </location>
</feature>
<reference evidence="2 3" key="1">
    <citation type="journal article" date="2016" name="Front. Microbiol.">
        <title>Comprehensive Phylogenetic Analysis of Bovine Non-aureus Staphylococci Species Based on Whole-Genome Sequencing.</title>
        <authorList>
            <person name="Naushad S."/>
            <person name="Barkema H.W."/>
            <person name="Luby C."/>
            <person name="Condas L.A."/>
            <person name="Nobrega D.B."/>
            <person name="Carson D.A."/>
            <person name="De Buck J."/>
        </authorList>
    </citation>
    <scope>NUCLEOTIDE SEQUENCE [LARGE SCALE GENOMIC DNA]</scope>
    <source>
        <strain evidence="2 3">SNUC 4781</strain>
    </source>
</reference>
<dbReference type="InterPro" id="IPR002192">
    <property type="entry name" value="PPDK_AMP/ATP-bd"/>
</dbReference>
<dbReference type="GO" id="GO:0005524">
    <property type="term" value="F:ATP binding"/>
    <property type="evidence" value="ECO:0007669"/>
    <property type="project" value="InterPro"/>
</dbReference>
<gene>
    <name evidence="2" type="ORF">BUZ14_14350</name>
</gene>
<dbReference type="EMBL" id="QYJN01000138">
    <property type="protein sequence ID" value="RIP28471.1"/>
    <property type="molecule type" value="Genomic_DNA"/>
</dbReference>
<organism evidence="2 3">
    <name type="scientific">Staphylococcus gallinarum</name>
    <dbReference type="NCBI Taxonomy" id="1293"/>
    <lineage>
        <taxon>Bacteria</taxon>
        <taxon>Bacillati</taxon>
        <taxon>Bacillota</taxon>
        <taxon>Bacilli</taxon>
        <taxon>Bacillales</taxon>
        <taxon>Staphylococcaceae</taxon>
        <taxon>Staphylococcus</taxon>
    </lineage>
</organism>
<protein>
    <recommendedName>
        <fullName evidence="1">Pyruvate phosphate dikinase AMP/ATP-binding domain-containing protein</fullName>
    </recommendedName>
</protein>
<sequence length="68" mass="7592">MTKYIYAFDEGQKSMKDLLGGKGANLAEMKRLGLPVTDGFTITTEACIEYLNNHSKLPDLLLKQLDVE</sequence>
<dbReference type="PANTHER" id="PTHR22931:SF9">
    <property type="entry name" value="PYRUVATE, PHOSPHATE DIKINASE 1, CHLOROPLASTIC"/>
    <property type="match status" value="1"/>
</dbReference>
<dbReference type="RefSeq" id="WP_142923921.1">
    <property type="nucleotide sequence ID" value="NZ_QYJN01000138.1"/>
</dbReference>
<dbReference type="PANTHER" id="PTHR22931">
    <property type="entry name" value="PHOSPHOENOLPYRUVATE DIKINASE-RELATED"/>
    <property type="match status" value="1"/>
</dbReference>
<dbReference type="GO" id="GO:0016301">
    <property type="term" value="F:kinase activity"/>
    <property type="evidence" value="ECO:0007669"/>
    <property type="project" value="InterPro"/>
</dbReference>
<comment type="caution">
    <text evidence="2">The sequence shown here is derived from an EMBL/GenBank/DDBJ whole genome shotgun (WGS) entry which is preliminary data.</text>
</comment>
<dbReference type="GO" id="GO:0050242">
    <property type="term" value="F:pyruvate, phosphate dikinase activity"/>
    <property type="evidence" value="ECO:0007669"/>
    <property type="project" value="InterPro"/>
</dbReference>
<evidence type="ECO:0000259" key="1">
    <source>
        <dbReference type="Pfam" id="PF01326"/>
    </source>
</evidence>